<name>A0A0F9AC40_9ZZZZ</name>
<accession>A0A0F9AC40</accession>
<organism evidence="1">
    <name type="scientific">marine sediment metagenome</name>
    <dbReference type="NCBI Taxonomy" id="412755"/>
    <lineage>
        <taxon>unclassified sequences</taxon>
        <taxon>metagenomes</taxon>
        <taxon>ecological metagenomes</taxon>
    </lineage>
</organism>
<feature type="non-terminal residue" evidence="1">
    <location>
        <position position="41"/>
    </location>
</feature>
<dbReference type="EMBL" id="LAZR01055582">
    <property type="protein sequence ID" value="KKK76049.1"/>
    <property type="molecule type" value="Genomic_DNA"/>
</dbReference>
<sequence length="41" mass="4706">MYIVVNTPGMWEKVFGEKSDYYATPALIAYTEIKGTNVNYQ</sequence>
<evidence type="ECO:0000313" key="1">
    <source>
        <dbReference type="EMBL" id="KKK76049.1"/>
    </source>
</evidence>
<comment type="caution">
    <text evidence="1">The sequence shown here is derived from an EMBL/GenBank/DDBJ whole genome shotgun (WGS) entry which is preliminary data.</text>
</comment>
<proteinExistence type="predicted"/>
<reference evidence="1" key="1">
    <citation type="journal article" date="2015" name="Nature">
        <title>Complex archaea that bridge the gap between prokaryotes and eukaryotes.</title>
        <authorList>
            <person name="Spang A."/>
            <person name="Saw J.H."/>
            <person name="Jorgensen S.L."/>
            <person name="Zaremba-Niedzwiedzka K."/>
            <person name="Martijn J."/>
            <person name="Lind A.E."/>
            <person name="van Eijk R."/>
            <person name="Schleper C."/>
            <person name="Guy L."/>
            <person name="Ettema T.J."/>
        </authorList>
    </citation>
    <scope>NUCLEOTIDE SEQUENCE</scope>
</reference>
<protein>
    <submittedName>
        <fullName evidence="1">Uncharacterized protein</fullName>
    </submittedName>
</protein>
<gene>
    <name evidence="1" type="ORF">LCGC14_2867590</name>
</gene>
<dbReference type="AlphaFoldDB" id="A0A0F9AC40"/>